<protein>
    <submittedName>
        <fullName evidence="1">Uncharacterized protein</fullName>
    </submittedName>
</protein>
<sequence length="411" mass="45779">MRDAHLPDRLPSPPRLREARPTRLRRSVVAVLVAVVAVAALTVGSCAEAARDTRGDQVYRILKQQRLLEDYMPEAMDDIMASLIAATGQWDGFRINRPYRQGLVNVYMVDTGRLRDRNPLAELEIPIHGLAGNALADEVSGILLVDTGLLKSFVTAAILYATTEMDTLAAVGAISARGIDAFRDIWDPKRNRALLSADYTTPWVQYASGAAAFLLAHEMGHLAIGRDDPSRRLPPMRFASKADRDLFWACPDLIQRKYAAIQALERAADDFAVELLSQITFPPGVLTEPMLRYEVGANWYIVYSIGNQMVRALSATNSPFIRRMLQVQFGPEVFAMLDANRTDDRPGSVQVFFPETHPANIRRAHDSLKRLEQSPYSVARFQPSTSAAKIAMFELFVQAQCRDLKDRYGGS</sequence>
<reference evidence="1" key="1">
    <citation type="submission" date="2017-08" db="EMBL/GenBank/DDBJ databases">
        <authorList>
            <person name="Imhoff J.F."/>
            <person name="Rahn T."/>
            <person name="Kuenzel S."/>
            <person name="Neulinger S.C."/>
        </authorList>
    </citation>
    <scope>NUCLEOTIDE SEQUENCE</scope>
    <source>
        <strain evidence="1">DSM 11080</strain>
    </source>
</reference>
<evidence type="ECO:0000313" key="2">
    <source>
        <dbReference type="Proteomes" id="UP001296776"/>
    </source>
</evidence>
<dbReference type="EMBL" id="NRSJ01000013">
    <property type="protein sequence ID" value="MBK1704733.1"/>
    <property type="molecule type" value="Genomic_DNA"/>
</dbReference>
<name>A0AAJ0X9Y0_9GAMM</name>
<reference evidence="1" key="2">
    <citation type="journal article" date="2020" name="Microorganisms">
        <title>Osmotic Adaptation and Compatible Solute Biosynthesis of Phototrophic Bacteria as Revealed from Genome Analyses.</title>
        <authorList>
            <person name="Imhoff J.F."/>
            <person name="Rahn T."/>
            <person name="Kunzel S."/>
            <person name="Keller A."/>
            <person name="Neulinger S.C."/>
        </authorList>
    </citation>
    <scope>NUCLEOTIDE SEQUENCE</scope>
    <source>
        <strain evidence="1">DSM 11080</strain>
    </source>
</reference>
<keyword evidence="2" id="KW-1185">Reference proteome</keyword>
<dbReference type="Proteomes" id="UP001296776">
    <property type="component" value="Unassembled WGS sequence"/>
</dbReference>
<comment type="caution">
    <text evidence="1">The sequence shown here is derived from an EMBL/GenBank/DDBJ whole genome shotgun (WGS) entry which is preliminary data.</text>
</comment>
<dbReference type="AlphaFoldDB" id="A0AAJ0X9Y0"/>
<evidence type="ECO:0000313" key="1">
    <source>
        <dbReference type="EMBL" id="MBK1704733.1"/>
    </source>
</evidence>
<dbReference type="RefSeq" id="WP_200345942.1">
    <property type="nucleotide sequence ID" value="NZ_NRSJ01000013.1"/>
</dbReference>
<proteinExistence type="predicted"/>
<gene>
    <name evidence="1" type="ORF">CKO40_09330</name>
</gene>
<organism evidence="1 2">
    <name type="scientific">Halochromatium glycolicum</name>
    <dbReference type="NCBI Taxonomy" id="85075"/>
    <lineage>
        <taxon>Bacteria</taxon>
        <taxon>Pseudomonadati</taxon>
        <taxon>Pseudomonadota</taxon>
        <taxon>Gammaproteobacteria</taxon>
        <taxon>Chromatiales</taxon>
        <taxon>Chromatiaceae</taxon>
        <taxon>Halochromatium</taxon>
    </lineage>
</organism>
<accession>A0AAJ0X9Y0</accession>